<name>A0A0D8FVQ9_9ACTN</name>
<dbReference type="eggNOG" id="COG1461">
    <property type="taxonomic scope" value="Bacteria"/>
</dbReference>
<organism evidence="2 3">
    <name type="scientific">Ferrimicrobium acidiphilum DSM 19497</name>
    <dbReference type="NCBI Taxonomy" id="1121877"/>
    <lineage>
        <taxon>Bacteria</taxon>
        <taxon>Bacillati</taxon>
        <taxon>Actinomycetota</taxon>
        <taxon>Acidimicrobiia</taxon>
        <taxon>Acidimicrobiales</taxon>
        <taxon>Acidimicrobiaceae</taxon>
        <taxon>Ferrimicrobium</taxon>
    </lineage>
</organism>
<dbReference type="RefSeq" id="WP_035388759.1">
    <property type="nucleotide sequence ID" value="NZ_JQKF01000004.1"/>
</dbReference>
<sequence length="542" mass="56770">MDSGQFRRSNDVARGLRAARAGLERHCAAIDRLNVFPVPDGDTGHNMLATLTAGVVALDQLDDLDSPDWHRTIAKATLLGARGNSGVILSQILQAVLQALTSDVALEDAWHQALAEGSRAATSAVLSPKQGTILSVIAAGAVAEVGTIRESLAAMRRALLATPEQLEVLARAGVVDSGGAGLIVVLESLAEALGVEVDDAGLYPWLDHAGDITDAVLPDLSTVELESAGESEMRFEVMFSLESGEQQIEAMKTVWSGIGDSIVVVGAEGVYRCHIHTNEIGPSIEAGIQAGRVSDINVTDLIHQIDELSWVSDGLSLPATAVHDQQTAVVAVAAGAGVARLFKSFGVQSVVVGGQGKNPSIKELLDAVESANSSSVLLLPNNSNIQAAAQSVVSLVDKQVEIIPTLNVLEGFSALMAFDPESDRATNLARMTEAARRVAWGEVTTAVRAGTYEHGSFRVGSYIGLSADGIRAADDDLETVVLALLASLVHQGSEIVTLLVGEGVDAHLASTISRSVEESYPQLTVEVLHGDQPLYPFLVGVE</sequence>
<evidence type="ECO:0000313" key="3">
    <source>
        <dbReference type="Proteomes" id="UP000032336"/>
    </source>
</evidence>
<dbReference type="PANTHER" id="PTHR33434:SF4">
    <property type="entry name" value="PHOSPHATASE PROTEIN"/>
    <property type="match status" value="1"/>
</dbReference>
<gene>
    <name evidence="2" type="ORF">FEAC_08070</name>
</gene>
<dbReference type="Pfam" id="PF02734">
    <property type="entry name" value="Dak2"/>
    <property type="match status" value="1"/>
</dbReference>
<dbReference type="GO" id="GO:0004371">
    <property type="term" value="F:glycerone kinase activity"/>
    <property type="evidence" value="ECO:0007669"/>
    <property type="project" value="InterPro"/>
</dbReference>
<dbReference type="InterPro" id="IPR050270">
    <property type="entry name" value="DegV_domain_contain"/>
</dbReference>
<dbReference type="PANTHER" id="PTHR33434">
    <property type="entry name" value="DEGV DOMAIN-CONTAINING PROTEIN DR_1986-RELATED"/>
    <property type="match status" value="1"/>
</dbReference>
<evidence type="ECO:0000313" key="2">
    <source>
        <dbReference type="EMBL" id="KJE77373.1"/>
    </source>
</evidence>
<dbReference type="InterPro" id="IPR036117">
    <property type="entry name" value="DhaL_dom_sf"/>
</dbReference>
<dbReference type="InterPro" id="IPR004007">
    <property type="entry name" value="DhaL_dom"/>
</dbReference>
<dbReference type="Pfam" id="PF13684">
    <property type="entry name" value="FakA-like_C"/>
    <property type="match status" value="1"/>
</dbReference>
<dbReference type="PROSITE" id="PS51480">
    <property type="entry name" value="DHAL"/>
    <property type="match status" value="1"/>
</dbReference>
<keyword evidence="3" id="KW-1185">Reference proteome</keyword>
<protein>
    <submittedName>
        <fullName evidence="2">DAK2 domain protein</fullName>
    </submittedName>
</protein>
<dbReference type="NCBIfam" id="TIGR03599">
    <property type="entry name" value="YloV"/>
    <property type="match status" value="1"/>
</dbReference>
<dbReference type="Proteomes" id="UP000032336">
    <property type="component" value="Unassembled WGS sequence"/>
</dbReference>
<evidence type="ECO:0000259" key="1">
    <source>
        <dbReference type="PROSITE" id="PS51480"/>
    </source>
</evidence>
<dbReference type="Pfam" id="PF21645">
    <property type="entry name" value="FakA-like_M"/>
    <property type="match status" value="1"/>
</dbReference>
<dbReference type="GeneID" id="78372098"/>
<dbReference type="OrthoDB" id="9760324at2"/>
<dbReference type="SUPFAM" id="SSF101473">
    <property type="entry name" value="DhaL-like"/>
    <property type="match status" value="1"/>
</dbReference>
<dbReference type="GO" id="GO:0006071">
    <property type="term" value="P:glycerol metabolic process"/>
    <property type="evidence" value="ECO:0007669"/>
    <property type="project" value="InterPro"/>
</dbReference>
<feature type="domain" description="DhaL" evidence="1">
    <location>
        <begin position="10"/>
        <end position="191"/>
    </location>
</feature>
<dbReference type="SMART" id="SM01121">
    <property type="entry name" value="Dak1_2"/>
    <property type="match status" value="1"/>
</dbReference>
<comment type="caution">
    <text evidence="2">The sequence shown here is derived from an EMBL/GenBank/DDBJ whole genome shotgun (WGS) entry which is preliminary data.</text>
</comment>
<dbReference type="STRING" id="1121877.FEAC_08070"/>
<dbReference type="PATRIC" id="fig|1121877.4.peg.861"/>
<accession>A0A0D8FVQ9</accession>
<dbReference type="AlphaFoldDB" id="A0A0D8FVQ9"/>
<dbReference type="InterPro" id="IPR033470">
    <property type="entry name" value="FakA-like_C"/>
</dbReference>
<dbReference type="Gene3D" id="1.25.40.340">
    <property type="match status" value="1"/>
</dbReference>
<reference evidence="2 3" key="1">
    <citation type="submission" date="2015-01" db="EMBL/GenBank/DDBJ databases">
        <title>Draft genome of the acidophilic iron oxidizer Ferrimicrobium acidiphilum strain T23.</title>
        <authorList>
            <person name="Poehlein A."/>
            <person name="Eisen S."/>
            <person name="Schloemann M."/>
            <person name="Johnson B.D."/>
            <person name="Daniel R."/>
            <person name="Muehling M."/>
        </authorList>
    </citation>
    <scope>NUCLEOTIDE SEQUENCE [LARGE SCALE GENOMIC DNA]</scope>
    <source>
        <strain evidence="2 3">T23</strain>
    </source>
</reference>
<dbReference type="InterPro" id="IPR019986">
    <property type="entry name" value="YloV-like"/>
</dbReference>
<proteinExistence type="predicted"/>
<dbReference type="EMBL" id="JXUW01000005">
    <property type="protein sequence ID" value="KJE77373.1"/>
    <property type="molecule type" value="Genomic_DNA"/>
</dbReference>
<dbReference type="InterPro" id="IPR048394">
    <property type="entry name" value="FakA-like_M"/>
</dbReference>
<dbReference type="SMART" id="SM01120">
    <property type="entry name" value="Dak2"/>
    <property type="match status" value="1"/>
</dbReference>